<dbReference type="PANTHER" id="PTHR43618:SF4">
    <property type="entry name" value="SHORT CHAIN DEHYDROGENASE_REDUCTASE FAMILY (AFU_ORTHOLOGUE AFUA_7G04540)"/>
    <property type="match status" value="1"/>
</dbReference>
<dbReference type="Gene3D" id="3.40.50.720">
    <property type="entry name" value="NAD(P)-binding Rossmann-like Domain"/>
    <property type="match status" value="1"/>
</dbReference>
<reference evidence="5 6" key="1">
    <citation type="submission" date="2024-01" db="EMBL/GenBank/DDBJ databases">
        <title>A draft genome for a cacao thread blight-causing isolate of Paramarasmius palmivorus.</title>
        <authorList>
            <person name="Baruah I.K."/>
            <person name="Bukari Y."/>
            <person name="Amoako-Attah I."/>
            <person name="Meinhardt L.W."/>
            <person name="Bailey B.A."/>
            <person name="Cohen S.P."/>
        </authorList>
    </citation>
    <scope>NUCLEOTIDE SEQUENCE [LARGE SCALE GENOMIC DNA]</scope>
    <source>
        <strain evidence="5 6">GH-12</strain>
    </source>
</reference>
<proteinExistence type="inferred from homology"/>
<sequence>MSLESLKASSLGNLTGKITLVTGGGSGIGLMIAKSFLANGAKVYITGRRAETLQKAAIMFPGLVPLQMDVTSKESIASAARVLETNDGRLDVLVNNAGVPGVFFSVEEEKSYGDNHFGNESFEVWTRILTTNTTAPFFVTMGFLNLLERSADGKKRNGCGMEAASVINISSTGGDSHISTGIYPYVVSKAALNHLTEVLATEFALRKVPVRVNALLPGLFPSEMIPSDIPGGIEGFAKAPLAGGINAIPLLRPGREEEIGLAAVYLASDAGGYTNGVRLRVDGGIYLVNP</sequence>
<dbReference type="CDD" id="cd05233">
    <property type="entry name" value="SDR_c"/>
    <property type="match status" value="1"/>
</dbReference>
<dbReference type="AlphaFoldDB" id="A0AAW0DMI2"/>
<keyword evidence="3" id="KW-0560">Oxidoreductase</keyword>
<evidence type="ECO:0008006" key="7">
    <source>
        <dbReference type="Google" id="ProtNLM"/>
    </source>
</evidence>
<dbReference type="InterPro" id="IPR052178">
    <property type="entry name" value="Sec_Metab_Biosynth_SDR"/>
</dbReference>
<dbReference type="Pfam" id="PF00106">
    <property type="entry name" value="adh_short"/>
    <property type="match status" value="1"/>
</dbReference>
<evidence type="ECO:0000256" key="3">
    <source>
        <dbReference type="ARBA" id="ARBA00023002"/>
    </source>
</evidence>
<keyword evidence="6" id="KW-1185">Reference proteome</keyword>
<comment type="similarity">
    <text evidence="1 4">Belongs to the short-chain dehydrogenases/reductases (SDR) family.</text>
</comment>
<dbReference type="GO" id="GO:0016491">
    <property type="term" value="F:oxidoreductase activity"/>
    <property type="evidence" value="ECO:0007669"/>
    <property type="project" value="UniProtKB-KW"/>
</dbReference>
<dbReference type="EMBL" id="JAYKXP010000011">
    <property type="protein sequence ID" value="KAK7052967.1"/>
    <property type="molecule type" value="Genomic_DNA"/>
</dbReference>
<dbReference type="PRINTS" id="PR00080">
    <property type="entry name" value="SDRFAMILY"/>
</dbReference>
<comment type="caution">
    <text evidence="5">The sequence shown here is derived from an EMBL/GenBank/DDBJ whole genome shotgun (WGS) entry which is preliminary data.</text>
</comment>
<organism evidence="5 6">
    <name type="scientific">Paramarasmius palmivorus</name>
    <dbReference type="NCBI Taxonomy" id="297713"/>
    <lineage>
        <taxon>Eukaryota</taxon>
        <taxon>Fungi</taxon>
        <taxon>Dikarya</taxon>
        <taxon>Basidiomycota</taxon>
        <taxon>Agaricomycotina</taxon>
        <taxon>Agaricomycetes</taxon>
        <taxon>Agaricomycetidae</taxon>
        <taxon>Agaricales</taxon>
        <taxon>Marasmiineae</taxon>
        <taxon>Marasmiaceae</taxon>
        <taxon>Paramarasmius</taxon>
    </lineage>
</organism>
<dbReference type="PRINTS" id="PR00081">
    <property type="entry name" value="GDHRDH"/>
</dbReference>
<name>A0AAW0DMI2_9AGAR</name>
<dbReference type="PANTHER" id="PTHR43618">
    <property type="entry name" value="7-ALPHA-HYDROXYSTEROID DEHYDROGENASE"/>
    <property type="match status" value="1"/>
</dbReference>
<keyword evidence="2" id="KW-0521">NADP</keyword>
<evidence type="ECO:0000256" key="2">
    <source>
        <dbReference type="ARBA" id="ARBA00022857"/>
    </source>
</evidence>
<accession>A0AAW0DMI2</accession>
<dbReference type="SUPFAM" id="SSF51735">
    <property type="entry name" value="NAD(P)-binding Rossmann-fold domains"/>
    <property type="match status" value="1"/>
</dbReference>
<protein>
    <recommendedName>
        <fullName evidence="7">Short-chain dehydrogenase</fullName>
    </recommendedName>
</protein>
<gene>
    <name evidence="5" type="ORF">VNI00_004287</name>
</gene>
<evidence type="ECO:0000313" key="5">
    <source>
        <dbReference type="EMBL" id="KAK7052967.1"/>
    </source>
</evidence>
<dbReference type="InterPro" id="IPR036291">
    <property type="entry name" value="NAD(P)-bd_dom_sf"/>
</dbReference>
<evidence type="ECO:0000313" key="6">
    <source>
        <dbReference type="Proteomes" id="UP001383192"/>
    </source>
</evidence>
<dbReference type="Proteomes" id="UP001383192">
    <property type="component" value="Unassembled WGS sequence"/>
</dbReference>
<evidence type="ECO:0000256" key="4">
    <source>
        <dbReference type="RuleBase" id="RU000363"/>
    </source>
</evidence>
<dbReference type="InterPro" id="IPR002347">
    <property type="entry name" value="SDR_fam"/>
</dbReference>
<evidence type="ECO:0000256" key="1">
    <source>
        <dbReference type="ARBA" id="ARBA00006484"/>
    </source>
</evidence>